<gene>
    <name evidence="2" type="ORF">TPAB3V08_LOCUS10667</name>
</gene>
<reference evidence="2" key="1">
    <citation type="submission" date="2021-03" db="EMBL/GenBank/DDBJ databases">
        <authorList>
            <person name="Tran Van P."/>
        </authorList>
    </citation>
    <scope>NUCLEOTIDE SEQUENCE</scope>
</reference>
<feature type="region of interest" description="Disordered" evidence="1">
    <location>
        <begin position="1"/>
        <end position="21"/>
    </location>
</feature>
<evidence type="ECO:0000256" key="1">
    <source>
        <dbReference type="SAM" id="MobiDB-lite"/>
    </source>
</evidence>
<dbReference type="Proteomes" id="UP001153148">
    <property type="component" value="Unassembled WGS sequence"/>
</dbReference>
<keyword evidence="3" id="KW-1185">Reference proteome</keyword>
<protein>
    <submittedName>
        <fullName evidence="2">Uncharacterized protein</fullName>
    </submittedName>
</protein>
<comment type="caution">
    <text evidence="2">The sequence shown here is derived from an EMBL/GenBank/DDBJ whole genome shotgun (WGS) entry which is preliminary data.</text>
</comment>
<evidence type="ECO:0000313" key="3">
    <source>
        <dbReference type="Proteomes" id="UP001153148"/>
    </source>
</evidence>
<name>A0ABN7P7Q3_TIMPD</name>
<proteinExistence type="predicted"/>
<sequence>MDDIATPMSEAPMLNSPGNDKAFQEWKDERESSYEETTWSFGGCGNHFRDYFWFRYLCLPRKG</sequence>
<evidence type="ECO:0000313" key="2">
    <source>
        <dbReference type="EMBL" id="CAG2063720.1"/>
    </source>
</evidence>
<dbReference type="EMBL" id="CAJPIN010028425">
    <property type="protein sequence ID" value="CAG2063720.1"/>
    <property type="molecule type" value="Genomic_DNA"/>
</dbReference>
<accession>A0ABN7P7Q3</accession>
<organism evidence="2 3">
    <name type="scientific">Timema podura</name>
    <name type="common">Walking stick</name>
    <dbReference type="NCBI Taxonomy" id="61482"/>
    <lineage>
        <taxon>Eukaryota</taxon>
        <taxon>Metazoa</taxon>
        <taxon>Ecdysozoa</taxon>
        <taxon>Arthropoda</taxon>
        <taxon>Hexapoda</taxon>
        <taxon>Insecta</taxon>
        <taxon>Pterygota</taxon>
        <taxon>Neoptera</taxon>
        <taxon>Polyneoptera</taxon>
        <taxon>Phasmatodea</taxon>
        <taxon>Timematodea</taxon>
        <taxon>Timematoidea</taxon>
        <taxon>Timematidae</taxon>
        <taxon>Timema</taxon>
    </lineage>
</organism>